<dbReference type="AlphaFoldDB" id="A0A3Q3B6G2"/>
<evidence type="ECO:0000256" key="2">
    <source>
        <dbReference type="ARBA" id="ARBA00004300"/>
    </source>
</evidence>
<keyword evidence="6" id="KW-0206">Cytoskeleton</keyword>
<evidence type="ECO:0000256" key="6">
    <source>
        <dbReference type="ARBA" id="ARBA00023212"/>
    </source>
</evidence>
<accession>A0A3Q3B6G2</accession>
<evidence type="ECO:0000256" key="7">
    <source>
        <dbReference type="ARBA" id="ARBA00023273"/>
    </source>
</evidence>
<organism evidence="9 10">
    <name type="scientific">Kryptolebias marmoratus</name>
    <name type="common">Mangrove killifish</name>
    <name type="synonym">Rivulus marmoratus</name>
    <dbReference type="NCBI Taxonomy" id="37003"/>
    <lineage>
        <taxon>Eukaryota</taxon>
        <taxon>Metazoa</taxon>
        <taxon>Chordata</taxon>
        <taxon>Craniata</taxon>
        <taxon>Vertebrata</taxon>
        <taxon>Euteleostomi</taxon>
        <taxon>Actinopterygii</taxon>
        <taxon>Neopterygii</taxon>
        <taxon>Teleostei</taxon>
        <taxon>Neoteleostei</taxon>
        <taxon>Acanthomorphata</taxon>
        <taxon>Ovalentaria</taxon>
        <taxon>Atherinomorphae</taxon>
        <taxon>Cyprinodontiformes</taxon>
        <taxon>Rivulidae</taxon>
        <taxon>Kryptolebias</taxon>
    </lineage>
</organism>
<keyword evidence="4" id="KW-0970">Cilium biogenesis/degradation</keyword>
<sequence length="431" mass="50998">MLALFDWDKVSKLDPVALDKFSEHELDEIIDKFTLTEIWELENKTPDDIVHAFKVFQSLLKIKQRQLSVALNFLEEITEEDARTEKELRTKVKKLEKQLELFGTDTKTDSLKTDFSKLMFELDDKDRELEKSNTIIKTEQLKSYRLANNLKEKEDEVYMLKNSLFKLEKANHQLQLDVKFYQEETEERSLLVSNEKYNDLKKSLKLSNEQLSKSLEDIEKVKNEKKERENLIERLKKSLEQATEEMEKMTERCNNMSRALYKSDKTEDQLKIERDQAKFEVQRLKQIIHRMTESDIKAKEMECMKIVKAKDQEISDLKQQLDSAMSELYENDIPLLKQAINKKDYLINLQNEQLKKYTEEIEENINLKSSPLHSRKCSFNIQNLWSLLMVMSKNKYHCGPLQCFAFYCSSFAFSRSKGLCRGLQPMTDLLL</sequence>
<name>A0A3Q3B6G2_KRYMA</name>
<protein>
    <submittedName>
        <fullName evidence="9">Uncharacterized protein</fullName>
    </submittedName>
</protein>
<keyword evidence="7" id="KW-0966">Cell projection</keyword>
<dbReference type="Proteomes" id="UP000264800">
    <property type="component" value="Unplaced"/>
</dbReference>
<evidence type="ECO:0000256" key="1">
    <source>
        <dbReference type="ARBA" id="ARBA00004120"/>
    </source>
</evidence>
<keyword evidence="5 8" id="KW-0175">Coiled coil</keyword>
<evidence type="ECO:0000256" key="5">
    <source>
        <dbReference type="ARBA" id="ARBA00023054"/>
    </source>
</evidence>
<dbReference type="GeneTree" id="ENSGT00730000111039"/>
<evidence type="ECO:0000313" key="10">
    <source>
        <dbReference type="Proteomes" id="UP000264800"/>
    </source>
</evidence>
<dbReference type="GO" id="GO:0035869">
    <property type="term" value="C:ciliary transition zone"/>
    <property type="evidence" value="ECO:0007669"/>
    <property type="project" value="TreeGrafter"/>
</dbReference>
<evidence type="ECO:0000256" key="4">
    <source>
        <dbReference type="ARBA" id="ARBA00022794"/>
    </source>
</evidence>
<dbReference type="STRING" id="37003.ENSKMAP00000025178"/>
<dbReference type="PANTHER" id="PTHR18879">
    <property type="entry name" value="CENTROSOMAL PROTEIN OF 290 KDA"/>
    <property type="match status" value="1"/>
</dbReference>
<evidence type="ECO:0000256" key="3">
    <source>
        <dbReference type="ARBA" id="ARBA00022490"/>
    </source>
</evidence>
<dbReference type="PANTHER" id="PTHR18879:SF20">
    <property type="entry name" value="CENTROSOMAL PROTEIN OF 290 KDA"/>
    <property type="match status" value="1"/>
</dbReference>
<dbReference type="InterPro" id="IPR026201">
    <property type="entry name" value="Cep290"/>
</dbReference>
<evidence type="ECO:0000256" key="8">
    <source>
        <dbReference type="SAM" id="Coils"/>
    </source>
</evidence>
<dbReference type="GO" id="GO:0097711">
    <property type="term" value="P:ciliary basal body-plasma membrane docking"/>
    <property type="evidence" value="ECO:0007669"/>
    <property type="project" value="TreeGrafter"/>
</dbReference>
<comment type="subcellular location">
    <subcellularLocation>
        <location evidence="1">Cytoplasm</location>
        <location evidence="1">Cytoskeleton</location>
        <location evidence="1">Cilium basal body</location>
    </subcellularLocation>
    <subcellularLocation>
        <location evidence="2">Cytoplasm</location>
        <location evidence="2">Cytoskeleton</location>
        <location evidence="2">Microtubule organizing center</location>
        <location evidence="2">Centrosome</location>
    </subcellularLocation>
</comment>
<reference evidence="9" key="2">
    <citation type="submission" date="2025-09" db="UniProtKB">
        <authorList>
            <consortium name="Ensembl"/>
        </authorList>
    </citation>
    <scope>IDENTIFICATION</scope>
</reference>
<dbReference type="GO" id="GO:1905515">
    <property type="term" value="P:non-motile cilium assembly"/>
    <property type="evidence" value="ECO:0007669"/>
    <property type="project" value="TreeGrafter"/>
</dbReference>
<proteinExistence type="predicted"/>
<dbReference type="GO" id="GO:0034451">
    <property type="term" value="C:centriolar satellite"/>
    <property type="evidence" value="ECO:0007669"/>
    <property type="project" value="TreeGrafter"/>
</dbReference>
<dbReference type="GO" id="GO:1905349">
    <property type="term" value="P:ciliary transition zone assembly"/>
    <property type="evidence" value="ECO:0007669"/>
    <property type="project" value="TreeGrafter"/>
</dbReference>
<keyword evidence="3" id="KW-0963">Cytoplasm</keyword>
<feature type="coiled-coil region" evidence="8">
    <location>
        <begin position="164"/>
        <end position="367"/>
    </location>
</feature>
<keyword evidence="10" id="KW-1185">Reference proteome</keyword>
<evidence type="ECO:0000313" key="9">
    <source>
        <dbReference type="Ensembl" id="ENSKMAP00000025178.1"/>
    </source>
</evidence>
<dbReference type="Ensembl" id="ENSKMAT00000025498.1">
    <property type="protein sequence ID" value="ENSKMAP00000025178.1"/>
    <property type="gene ID" value="ENSKMAG00000018667.1"/>
</dbReference>
<reference evidence="9" key="1">
    <citation type="submission" date="2025-08" db="UniProtKB">
        <authorList>
            <consortium name="Ensembl"/>
        </authorList>
    </citation>
    <scope>IDENTIFICATION</scope>
</reference>
<dbReference type="OMA" id="YSMTEKF"/>